<evidence type="ECO:0000313" key="6">
    <source>
        <dbReference type="Proteomes" id="UP000683360"/>
    </source>
</evidence>
<sequence>MLEYFSVRFKTFRWDIQRYKRSAQAFCAIREDPQCCLGSPCCRVSLHGLNCCCDEACISYNDCCPDYISTCQAGPCNQYSIIQNEEKRSPGYVMNITTDLPISDEMINNTWYRVISGNGEEMPKYPPGILHCGTANPIWLNDSLPTTEEGNLARTACMQTSHNVCEEEITIDIVNCPAGFYVYNLKNTSKDSAYCFVSPKVEPLLINGPTFNIPNYSPTPSLLPVFRCRFNDIANGTYVYDVYWYINGHNVTMFKNIEFHDINITFLRTSDWINEYQMNMNPAKTEYTVIEGENITIPMTSTVPVSCIASHPDIRTKCAQNFFIFQPKYGKNEASCLNSIAKRDIVFEAEFCGIKLGNLDWNETKYLQVYGSSDGIYNHQGRSTFIRISTKSVSPFNEIWRDIKIPEIKVTILDKDSVLTTRLCQSYNDPHITTFDGKLYHYMEVGEFVLYRNDRGPYWITLQIGTEIKFTVVPYSKFISGISIKPSIYDIDAARGLCGVPSVTKDNSDDFTHRDLGPISDEKSFADSWRINSSSSPNEQLFIKEPAFMYDDVVIYMEENTKVNVTVSKYCVCDKEAGPTDNLEQFYTVRCNLTESTQHCSSETNENDNSIQPFVTSCYYNTRKKRSLSHQINRRSATYNDDVIDDSPLEYDDDIQNTTFTNPEFRNGWTEVEANKTCTERIQNSVPTEFLTDVCGLTSDDYIKSSYGRHLIYKRYSWGYANICLNGSFRNESLAIQGTGDGNQTILEYITSLICPNNCSDNGNCTSGICSCYEGYVEDDCSKQTSTPPSNILLPTNGLCGTRSRGCTRTNIFGAFPSTNVWCKRRHFQILNNTHEYTSDAEIVKAEYRNAFMISVDLQSSRRKRSVSTEVVAEGYELSLSNDGNQFGDSVNMIIYDDECYSCNASSIICIVLDTCPELTSPNTESSSEHTTPSRGTSPKLTTSIAEITSNTAMTSSEMSNSGEATPSVLTTSTPDLSSREGAAELTLTTMVKHVTTTLKPLTEVYTILTSKEMSKDETTSPFEPTHKKDETTTVFKPTIKEIESTSKQSTTIYSNEGQETTISTEISTKSKTTKSTEKQTEQSSATSFKLITTDIKRANTIHDTSEPITTDSFISTEESTTPSTTSTNIKLTSTETAINQKLTTDHSEKTTNEQKTTNFNLMSTDKTTKQMATTTNDPTTLQSTTEHRKKNDIVSSTTKDTFVTNTETMNTLSITEQETTIVIDGQTTSKQSTEGEKSFIFTEPTTTLSTTKQESTITTTDQSTTLSSTEQHTAISNNEPTTTLSNIEQDKTITADQPTTKLSVTEQETTTITSQPTRKLL</sequence>
<feature type="compositionally biased region" description="Polar residues" evidence="3">
    <location>
        <begin position="1295"/>
        <end position="1322"/>
    </location>
</feature>
<dbReference type="OrthoDB" id="2015116at2759"/>
<evidence type="ECO:0000256" key="1">
    <source>
        <dbReference type="ARBA" id="ARBA00022729"/>
    </source>
</evidence>
<reference evidence="5" key="1">
    <citation type="submission" date="2021-03" db="EMBL/GenBank/DDBJ databases">
        <authorList>
            <person name="Bekaert M."/>
        </authorList>
    </citation>
    <scope>NUCLEOTIDE SEQUENCE</scope>
</reference>
<organism evidence="5 6">
    <name type="scientific">Mytilus edulis</name>
    <name type="common">Blue mussel</name>
    <dbReference type="NCBI Taxonomy" id="6550"/>
    <lineage>
        <taxon>Eukaryota</taxon>
        <taxon>Metazoa</taxon>
        <taxon>Spiralia</taxon>
        <taxon>Lophotrochozoa</taxon>
        <taxon>Mollusca</taxon>
        <taxon>Bivalvia</taxon>
        <taxon>Autobranchia</taxon>
        <taxon>Pteriomorphia</taxon>
        <taxon>Mytilida</taxon>
        <taxon>Mytiloidea</taxon>
        <taxon>Mytilidae</taxon>
        <taxon>Mytilinae</taxon>
        <taxon>Mytilus</taxon>
    </lineage>
</organism>
<feature type="region of interest" description="Disordered" evidence="3">
    <location>
        <begin position="1169"/>
        <end position="1194"/>
    </location>
</feature>
<feature type="compositionally biased region" description="Polar residues" evidence="3">
    <location>
        <begin position="920"/>
        <end position="977"/>
    </location>
</feature>
<evidence type="ECO:0000256" key="3">
    <source>
        <dbReference type="SAM" id="MobiDB-lite"/>
    </source>
</evidence>
<protein>
    <recommendedName>
        <fullName evidence="4">SMB domain-containing protein</fullName>
    </recommendedName>
</protein>
<feature type="compositionally biased region" description="Polar residues" evidence="3">
    <location>
        <begin position="1047"/>
        <end position="1058"/>
    </location>
</feature>
<dbReference type="PANTHER" id="PTHR22917">
    <property type="entry name" value="HEMOPEXIN DOMAIN-CONTAINING PROTEIN"/>
    <property type="match status" value="1"/>
</dbReference>
<dbReference type="Pfam" id="PF23283">
    <property type="entry name" value="D8C_UMOD"/>
    <property type="match status" value="1"/>
</dbReference>
<evidence type="ECO:0000256" key="2">
    <source>
        <dbReference type="ARBA" id="ARBA00023157"/>
    </source>
</evidence>
<dbReference type="InterPro" id="IPR051298">
    <property type="entry name" value="Heme_transport/Cell_adhesion"/>
</dbReference>
<dbReference type="PANTHER" id="PTHR22917:SF6">
    <property type="entry name" value="EG:8D8.2 PROTEIN-RELATED"/>
    <property type="match status" value="1"/>
</dbReference>
<feature type="region of interest" description="Disordered" evidence="3">
    <location>
        <begin position="920"/>
        <end position="979"/>
    </location>
</feature>
<evidence type="ECO:0000313" key="5">
    <source>
        <dbReference type="EMBL" id="CAG2226665.1"/>
    </source>
</evidence>
<gene>
    <name evidence="5" type="ORF">MEDL_39750</name>
</gene>
<dbReference type="InterPro" id="IPR057774">
    <property type="entry name" value="D8C_UMOD/GP2/OIT3-like"/>
</dbReference>
<accession>A0A8S3SYC5</accession>
<feature type="compositionally biased region" description="Low complexity" evidence="3">
    <location>
        <begin position="1246"/>
        <end position="1270"/>
    </location>
</feature>
<dbReference type="Proteomes" id="UP000683360">
    <property type="component" value="Unassembled WGS sequence"/>
</dbReference>
<dbReference type="InterPro" id="IPR001212">
    <property type="entry name" value="Somatomedin_B_dom"/>
</dbReference>
<comment type="caution">
    <text evidence="5">The sequence shown here is derived from an EMBL/GenBank/DDBJ whole genome shotgun (WGS) entry which is preliminary data.</text>
</comment>
<feature type="region of interest" description="Disordered" evidence="3">
    <location>
        <begin position="1246"/>
        <end position="1322"/>
    </location>
</feature>
<feature type="compositionally biased region" description="Low complexity" evidence="3">
    <location>
        <begin position="1059"/>
        <end position="1071"/>
    </location>
</feature>
<name>A0A8S3SYC5_MYTED</name>
<keyword evidence="6" id="KW-1185">Reference proteome</keyword>
<dbReference type="Gene3D" id="2.60.120.260">
    <property type="entry name" value="Galactose-binding domain-like"/>
    <property type="match status" value="1"/>
</dbReference>
<proteinExistence type="predicted"/>
<dbReference type="PROSITE" id="PS50958">
    <property type="entry name" value="SMB_2"/>
    <property type="match status" value="1"/>
</dbReference>
<feature type="region of interest" description="Disordered" evidence="3">
    <location>
        <begin position="1047"/>
        <end position="1086"/>
    </location>
</feature>
<dbReference type="EMBL" id="CAJPWZ010001922">
    <property type="protein sequence ID" value="CAG2226665.1"/>
    <property type="molecule type" value="Genomic_DNA"/>
</dbReference>
<keyword evidence="2" id="KW-1015">Disulfide bond</keyword>
<feature type="domain" description="SMB" evidence="4">
    <location>
        <begin position="32"/>
        <end position="76"/>
    </location>
</feature>
<evidence type="ECO:0000259" key="4">
    <source>
        <dbReference type="PROSITE" id="PS50958"/>
    </source>
</evidence>
<feature type="compositionally biased region" description="Polar residues" evidence="3">
    <location>
        <begin position="1271"/>
        <end position="1288"/>
    </location>
</feature>
<dbReference type="PROSITE" id="PS00524">
    <property type="entry name" value="SMB_1"/>
    <property type="match status" value="1"/>
</dbReference>
<keyword evidence="1" id="KW-0732">Signal</keyword>